<feature type="region of interest" description="Disordered" evidence="2">
    <location>
        <begin position="94"/>
        <end position="141"/>
    </location>
</feature>
<dbReference type="EMBL" id="PQXL01000087">
    <property type="protein sequence ID" value="THV52163.1"/>
    <property type="molecule type" value="Genomic_DNA"/>
</dbReference>
<dbReference type="InterPro" id="IPR012677">
    <property type="entry name" value="Nucleotide-bd_a/b_plait_sf"/>
</dbReference>
<name>A0A4S8R2V9_9HELO</name>
<dbReference type="Proteomes" id="UP000308671">
    <property type="component" value="Unassembled WGS sequence"/>
</dbReference>
<dbReference type="GO" id="GO:0003729">
    <property type="term" value="F:mRNA binding"/>
    <property type="evidence" value="ECO:0007669"/>
    <property type="project" value="TreeGrafter"/>
</dbReference>
<dbReference type="PANTHER" id="PTHR14089:SF14">
    <property type="entry name" value="RRM DOMAIN-CONTAINING PROTEIN"/>
    <property type="match status" value="1"/>
</dbReference>
<dbReference type="PANTHER" id="PTHR14089">
    <property type="entry name" value="PRE-MRNA-SPLICING FACTOR RBM22"/>
    <property type="match status" value="1"/>
</dbReference>
<evidence type="ECO:0008006" key="5">
    <source>
        <dbReference type="Google" id="ProtNLM"/>
    </source>
</evidence>
<evidence type="ECO:0000256" key="1">
    <source>
        <dbReference type="ARBA" id="ARBA00022884"/>
    </source>
</evidence>
<dbReference type="OrthoDB" id="2935572at2759"/>
<feature type="region of interest" description="Disordered" evidence="2">
    <location>
        <begin position="171"/>
        <end position="205"/>
    </location>
</feature>
<feature type="compositionally biased region" description="Polar residues" evidence="2">
    <location>
        <begin position="100"/>
        <end position="110"/>
    </location>
</feature>
<organism evidence="3 4">
    <name type="scientific">Botrytis galanthina</name>
    <dbReference type="NCBI Taxonomy" id="278940"/>
    <lineage>
        <taxon>Eukaryota</taxon>
        <taxon>Fungi</taxon>
        <taxon>Dikarya</taxon>
        <taxon>Ascomycota</taxon>
        <taxon>Pezizomycotina</taxon>
        <taxon>Leotiomycetes</taxon>
        <taxon>Helotiales</taxon>
        <taxon>Sclerotiniaceae</taxon>
        <taxon>Botrytis</taxon>
    </lineage>
</organism>
<dbReference type="InterPro" id="IPR039171">
    <property type="entry name" value="Cwc2/Slt11"/>
</dbReference>
<evidence type="ECO:0000256" key="2">
    <source>
        <dbReference type="SAM" id="MobiDB-lite"/>
    </source>
</evidence>
<dbReference type="GO" id="GO:0010494">
    <property type="term" value="C:cytoplasmic stress granule"/>
    <property type="evidence" value="ECO:0007669"/>
    <property type="project" value="TreeGrafter"/>
</dbReference>
<evidence type="ECO:0000313" key="3">
    <source>
        <dbReference type="EMBL" id="THV52163.1"/>
    </source>
</evidence>
<feature type="compositionally biased region" description="Polar residues" evidence="2">
    <location>
        <begin position="118"/>
        <end position="133"/>
    </location>
</feature>
<sequence length="463" mass="52516">MDFDDNIMVTIEKNYLEALRESCVQSLTVCPHNRAHFNGSEDGDFDASQDADKITISKEEYDVLKQSFREYENLRRSLVNGGVAEEILNVLTKDSDENGADQNDASNVSATHEDPDESTTFTRQISPPSSQIDNGGHQAYTYGTPRTATIFASRPQEYKSSQTHNFQYQETPNQNLHTSVHDDNNDTFDFETENNSQTKSQRPSYEKFAKRTVQLYNLPDGTTHADVCDAVRGGMLLDMYLRTHDHTAIVSFLEQAQANEFFRHVKRNDLYIRSKRVDIRWNDRQFILPGHIANKISIGATRNLVIHNCNPNFTEEVIRDDLEHIHNLVLIKVVLHGSNAFISTNSVHNAMFARTCMMSRGAYKNSKIEWDHDECAAPLSRRPSAQFDNPPTTKKQNTPSTNRFQSLNIDMADESENDTEGKENIIGRKKKRCVTMGMVIPAVNIHTPGLDAYRIDDGVGFVD</sequence>
<reference evidence="3 4" key="1">
    <citation type="submission" date="2017-12" db="EMBL/GenBank/DDBJ databases">
        <title>Comparative genomics of Botrytis spp.</title>
        <authorList>
            <person name="Valero-Jimenez C.A."/>
            <person name="Tapia P."/>
            <person name="Veloso J."/>
            <person name="Silva-Moreno E."/>
            <person name="Staats M."/>
            <person name="Valdes J.H."/>
            <person name="Van Kan J.A.L."/>
        </authorList>
    </citation>
    <scope>NUCLEOTIDE SEQUENCE [LARGE SCALE GENOMIC DNA]</scope>
    <source>
        <strain evidence="3 4">MUCL435</strain>
    </source>
</reference>
<protein>
    <recommendedName>
        <fullName evidence="5">RRM domain-containing protein</fullName>
    </recommendedName>
</protein>
<keyword evidence="4" id="KW-1185">Reference proteome</keyword>
<dbReference type="AlphaFoldDB" id="A0A4S8R2V9"/>
<feature type="compositionally biased region" description="Polar residues" evidence="2">
    <location>
        <begin position="193"/>
        <end position="203"/>
    </location>
</feature>
<evidence type="ECO:0000313" key="4">
    <source>
        <dbReference type="Proteomes" id="UP000308671"/>
    </source>
</evidence>
<dbReference type="InterPro" id="IPR035979">
    <property type="entry name" value="RBD_domain_sf"/>
</dbReference>
<dbReference type="SUPFAM" id="SSF54928">
    <property type="entry name" value="RNA-binding domain, RBD"/>
    <property type="match status" value="1"/>
</dbReference>
<feature type="region of interest" description="Disordered" evidence="2">
    <location>
        <begin position="380"/>
        <end position="402"/>
    </location>
</feature>
<proteinExistence type="predicted"/>
<dbReference type="GO" id="GO:0000398">
    <property type="term" value="P:mRNA splicing, via spliceosome"/>
    <property type="evidence" value="ECO:0007669"/>
    <property type="project" value="TreeGrafter"/>
</dbReference>
<comment type="caution">
    <text evidence="3">The sequence shown here is derived from an EMBL/GenBank/DDBJ whole genome shotgun (WGS) entry which is preliminary data.</text>
</comment>
<dbReference type="Gene3D" id="3.30.70.330">
    <property type="match status" value="2"/>
</dbReference>
<accession>A0A4S8R2V9</accession>
<keyword evidence="1" id="KW-0694">RNA-binding</keyword>
<feature type="compositionally biased region" description="Polar residues" evidence="2">
    <location>
        <begin position="386"/>
        <end position="402"/>
    </location>
</feature>
<gene>
    <name evidence="3" type="ORF">BGAL_0087g00230</name>
</gene>
<dbReference type="CDD" id="cd12261">
    <property type="entry name" value="RRM1_3_MRN1"/>
    <property type="match status" value="1"/>
</dbReference>